<evidence type="ECO:0000256" key="1">
    <source>
        <dbReference type="SAM" id="SignalP"/>
    </source>
</evidence>
<protein>
    <recommendedName>
        <fullName evidence="4">Secreted protein</fullName>
    </recommendedName>
</protein>
<evidence type="ECO:0000313" key="3">
    <source>
        <dbReference type="Proteomes" id="UP000488956"/>
    </source>
</evidence>
<evidence type="ECO:0008006" key="4">
    <source>
        <dbReference type="Google" id="ProtNLM"/>
    </source>
</evidence>
<evidence type="ECO:0000313" key="2">
    <source>
        <dbReference type="EMBL" id="KAE9119705.1"/>
    </source>
</evidence>
<gene>
    <name evidence="2" type="ORF">PF010_g7764</name>
</gene>
<organism evidence="2 3">
    <name type="scientific">Phytophthora fragariae</name>
    <dbReference type="NCBI Taxonomy" id="53985"/>
    <lineage>
        <taxon>Eukaryota</taxon>
        <taxon>Sar</taxon>
        <taxon>Stramenopiles</taxon>
        <taxon>Oomycota</taxon>
        <taxon>Peronosporomycetes</taxon>
        <taxon>Peronosporales</taxon>
        <taxon>Peronosporaceae</taxon>
        <taxon>Phytophthora</taxon>
    </lineage>
</organism>
<reference evidence="2 3" key="1">
    <citation type="submission" date="2018-09" db="EMBL/GenBank/DDBJ databases">
        <title>Genomic investigation of the strawberry pathogen Phytophthora fragariae indicates pathogenicity is determined by transcriptional variation in three key races.</title>
        <authorList>
            <person name="Adams T.M."/>
            <person name="Armitage A.D."/>
            <person name="Sobczyk M.K."/>
            <person name="Bates H.J."/>
            <person name="Dunwell J.M."/>
            <person name="Nellist C.F."/>
            <person name="Harrison R.J."/>
        </authorList>
    </citation>
    <scope>NUCLEOTIDE SEQUENCE [LARGE SCALE GENOMIC DNA]</scope>
    <source>
        <strain evidence="2 3">ONT-3</strain>
    </source>
</reference>
<keyword evidence="1" id="KW-0732">Signal</keyword>
<feature type="signal peptide" evidence="1">
    <location>
        <begin position="1"/>
        <end position="15"/>
    </location>
</feature>
<feature type="chain" id="PRO_5026295283" description="Secreted protein" evidence="1">
    <location>
        <begin position="16"/>
        <end position="88"/>
    </location>
</feature>
<proteinExistence type="predicted"/>
<sequence length="88" mass="9359">MGGLWFLLLRRPAASGSLVENCSLGGRSRCLDQKRCERSSQRSNMASMVLPTAAGMSGCCFCKLGGGGAACRTLTLERRANVKGRGEF</sequence>
<dbReference type="Proteomes" id="UP000488956">
    <property type="component" value="Unassembled WGS sequence"/>
</dbReference>
<comment type="caution">
    <text evidence="2">The sequence shown here is derived from an EMBL/GenBank/DDBJ whole genome shotgun (WGS) entry which is preliminary data.</text>
</comment>
<name>A0A6G0LGH3_9STRA</name>
<accession>A0A6G0LGH3</accession>
<dbReference type="AlphaFoldDB" id="A0A6G0LGH3"/>
<dbReference type="EMBL" id="QXFX01000337">
    <property type="protein sequence ID" value="KAE9119705.1"/>
    <property type="molecule type" value="Genomic_DNA"/>
</dbReference>